<reference evidence="11 12" key="1">
    <citation type="submission" date="2021-03" db="EMBL/GenBank/DDBJ databases">
        <title>Thiomicrorhabdus sp.nov.,novel sulfur-oxidizing bacteria isolated from coastal sediment.</title>
        <authorList>
            <person name="Liu X."/>
        </authorList>
    </citation>
    <scope>NUCLEOTIDE SEQUENCE [LARGE SCALE GENOMIC DNA]</scope>
    <source>
        <strain evidence="11 12">6S2-11</strain>
    </source>
</reference>
<evidence type="ECO:0000256" key="1">
    <source>
        <dbReference type="ARBA" id="ARBA00004772"/>
    </source>
</evidence>
<evidence type="ECO:0000259" key="10">
    <source>
        <dbReference type="Pfam" id="PF02602"/>
    </source>
</evidence>
<evidence type="ECO:0000256" key="2">
    <source>
        <dbReference type="ARBA" id="ARBA00008133"/>
    </source>
</evidence>
<dbReference type="RefSeq" id="WP_208150708.1">
    <property type="nucleotide sequence ID" value="NZ_JAGETV010000025.1"/>
</dbReference>
<comment type="caution">
    <text evidence="11">The sequence shown here is derived from an EMBL/GenBank/DDBJ whole genome shotgun (WGS) entry which is preliminary data.</text>
</comment>
<dbReference type="Proteomes" id="UP000664835">
    <property type="component" value="Unassembled WGS sequence"/>
</dbReference>
<protein>
    <recommendedName>
        <fullName evidence="7 9">Uroporphyrinogen-III synthase</fullName>
        <ecNumber evidence="3 9">4.2.1.75</ecNumber>
    </recommendedName>
</protein>
<keyword evidence="12" id="KW-1185">Reference proteome</keyword>
<evidence type="ECO:0000256" key="9">
    <source>
        <dbReference type="RuleBase" id="RU366031"/>
    </source>
</evidence>
<organism evidence="11 12">
    <name type="scientific">Thiomicrorhabdus marina</name>
    <dbReference type="NCBI Taxonomy" id="2818442"/>
    <lineage>
        <taxon>Bacteria</taxon>
        <taxon>Pseudomonadati</taxon>
        <taxon>Pseudomonadota</taxon>
        <taxon>Gammaproteobacteria</taxon>
        <taxon>Thiotrichales</taxon>
        <taxon>Piscirickettsiaceae</taxon>
        <taxon>Thiomicrorhabdus</taxon>
    </lineage>
</organism>
<dbReference type="Gene3D" id="3.40.50.10090">
    <property type="match status" value="2"/>
</dbReference>
<sequence length="257" mass="28875">MSQLSDLTLLNTRPANQASALSRLLNDNGIKVIECPTIQVQLLDKPELKSPIADYDILVFTSVNSLRGWQQYVQCEITAPQRVIAIGKATAQFGQKIGLPIETLSEQNFDSESLLAHPSMQNLSDKKILLVKGEGGRDKLLKTFSERGALVDELHIYRRLPADFCEQSWQAFTLSPHPVLLISSYDGFLALMEMLSKVSNRYETFDDSVWLFLETAIVFSQRIADKMHKAGWQQPIQVMQTQSDQGVLSALQQHIGR</sequence>
<evidence type="ECO:0000313" key="11">
    <source>
        <dbReference type="EMBL" id="MBO1928093.1"/>
    </source>
</evidence>
<evidence type="ECO:0000256" key="5">
    <source>
        <dbReference type="ARBA" id="ARBA00023244"/>
    </source>
</evidence>
<dbReference type="SUPFAM" id="SSF69618">
    <property type="entry name" value="HemD-like"/>
    <property type="match status" value="1"/>
</dbReference>
<feature type="domain" description="Tetrapyrrole biosynthesis uroporphyrinogen III synthase" evidence="10">
    <location>
        <begin position="20"/>
        <end position="234"/>
    </location>
</feature>
<comment type="function">
    <text evidence="6 9">Catalyzes cyclization of the linear tetrapyrrole, hydroxymethylbilane, to the macrocyclic uroporphyrinogen III.</text>
</comment>
<evidence type="ECO:0000256" key="7">
    <source>
        <dbReference type="ARBA" id="ARBA00040167"/>
    </source>
</evidence>
<dbReference type="Pfam" id="PF02602">
    <property type="entry name" value="HEM4"/>
    <property type="match status" value="1"/>
</dbReference>
<evidence type="ECO:0000256" key="8">
    <source>
        <dbReference type="ARBA" id="ARBA00048617"/>
    </source>
</evidence>
<comment type="pathway">
    <text evidence="1 9">Porphyrin-containing compound metabolism; protoporphyrin-IX biosynthesis; coproporphyrinogen-III from 5-aminolevulinate: step 3/4.</text>
</comment>
<dbReference type="InterPro" id="IPR003754">
    <property type="entry name" value="4pyrrol_synth_uPrphyn_synth"/>
</dbReference>
<keyword evidence="5 9" id="KW-0627">Porphyrin biosynthesis</keyword>
<name>A0ABS3Q6W2_9GAMM</name>
<comment type="similarity">
    <text evidence="2 9">Belongs to the uroporphyrinogen-III synthase family.</text>
</comment>
<accession>A0ABS3Q6W2</accession>
<dbReference type="PANTHER" id="PTHR38042">
    <property type="entry name" value="UROPORPHYRINOGEN-III SYNTHASE, CHLOROPLASTIC"/>
    <property type="match status" value="1"/>
</dbReference>
<dbReference type="PANTHER" id="PTHR38042:SF1">
    <property type="entry name" value="UROPORPHYRINOGEN-III SYNTHASE, CHLOROPLASTIC"/>
    <property type="match status" value="1"/>
</dbReference>
<evidence type="ECO:0000313" key="12">
    <source>
        <dbReference type="Proteomes" id="UP000664835"/>
    </source>
</evidence>
<comment type="catalytic activity">
    <reaction evidence="8 9">
        <text>hydroxymethylbilane = uroporphyrinogen III + H2O</text>
        <dbReference type="Rhea" id="RHEA:18965"/>
        <dbReference type="ChEBI" id="CHEBI:15377"/>
        <dbReference type="ChEBI" id="CHEBI:57308"/>
        <dbReference type="ChEBI" id="CHEBI:57845"/>
        <dbReference type="EC" id="4.2.1.75"/>
    </reaction>
</comment>
<dbReference type="InterPro" id="IPR036108">
    <property type="entry name" value="4pyrrol_syn_uPrphyn_synt_sf"/>
</dbReference>
<evidence type="ECO:0000256" key="3">
    <source>
        <dbReference type="ARBA" id="ARBA00013109"/>
    </source>
</evidence>
<dbReference type="EMBL" id="JAGETV010000025">
    <property type="protein sequence ID" value="MBO1928093.1"/>
    <property type="molecule type" value="Genomic_DNA"/>
</dbReference>
<evidence type="ECO:0000256" key="4">
    <source>
        <dbReference type="ARBA" id="ARBA00023239"/>
    </source>
</evidence>
<proteinExistence type="inferred from homology"/>
<dbReference type="InterPro" id="IPR039793">
    <property type="entry name" value="UROS/Hem4"/>
</dbReference>
<evidence type="ECO:0000256" key="6">
    <source>
        <dbReference type="ARBA" id="ARBA00037589"/>
    </source>
</evidence>
<gene>
    <name evidence="11" type="ORF">J3998_10945</name>
</gene>
<dbReference type="EC" id="4.2.1.75" evidence="3 9"/>
<dbReference type="CDD" id="cd06578">
    <property type="entry name" value="HemD"/>
    <property type="match status" value="1"/>
</dbReference>
<keyword evidence="4 9" id="KW-0456">Lyase</keyword>